<evidence type="ECO:0000256" key="2">
    <source>
        <dbReference type="ARBA" id="ARBA00023015"/>
    </source>
</evidence>
<reference evidence="8" key="1">
    <citation type="journal article" date="2021" name="PeerJ">
        <title>Extensive microbial diversity within the chicken gut microbiome revealed by metagenomics and culture.</title>
        <authorList>
            <person name="Gilroy R."/>
            <person name="Ravi A."/>
            <person name="Getino M."/>
            <person name="Pursley I."/>
            <person name="Horton D.L."/>
            <person name="Alikhan N.F."/>
            <person name="Baker D."/>
            <person name="Gharbi K."/>
            <person name="Hall N."/>
            <person name="Watson M."/>
            <person name="Adriaenssens E.M."/>
            <person name="Foster-Nyarko E."/>
            <person name="Jarju S."/>
            <person name="Secka A."/>
            <person name="Antonio M."/>
            <person name="Oren A."/>
            <person name="Chaudhuri R.R."/>
            <person name="La Ragione R."/>
            <person name="Hildebrand F."/>
            <person name="Pallen M.J."/>
        </authorList>
    </citation>
    <scope>NUCLEOTIDE SEQUENCE</scope>
    <source>
        <strain evidence="8">CHK179-5677</strain>
    </source>
</reference>
<sequence>MEMIKAVPAAGARERFAAAAQAHTRSMYRAARTILDSDADAEDAVSEALLRAWQAFGRLKSEEALKGWLLKITVNCAREQRRKGARVTYTDDLEPLAGSAEDRQYDGLWDAVLALPEDQRTAVVLFYYEDMTLAQIASVLGVAQGTVKSRLCRARGRLREMLKEEL</sequence>
<dbReference type="InterPro" id="IPR036388">
    <property type="entry name" value="WH-like_DNA-bd_sf"/>
</dbReference>
<organism evidence="8 9">
    <name type="scientific">Pseudoflavonifractor capillosus</name>
    <dbReference type="NCBI Taxonomy" id="106588"/>
    <lineage>
        <taxon>Bacteria</taxon>
        <taxon>Bacillati</taxon>
        <taxon>Bacillota</taxon>
        <taxon>Clostridia</taxon>
        <taxon>Eubacteriales</taxon>
        <taxon>Oscillospiraceae</taxon>
        <taxon>Pseudoflavonifractor</taxon>
    </lineage>
</organism>
<dbReference type="RefSeq" id="WP_295368654.1">
    <property type="nucleotide sequence ID" value="NZ_DYUC01000107.1"/>
</dbReference>
<keyword evidence="2" id="KW-0805">Transcription regulation</keyword>
<evidence type="ECO:0000256" key="4">
    <source>
        <dbReference type="ARBA" id="ARBA00023125"/>
    </source>
</evidence>
<dbReference type="InterPro" id="IPR014284">
    <property type="entry name" value="RNA_pol_sigma-70_dom"/>
</dbReference>
<dbReference type="CDD" id="cd06171">
    <property type="entry name" value="Sigma70_r4"/>
    <property type="match status" value="1"/>
</dbReference>
<feature type="domain" description="RNA polymerase sigma-70 region 2" evidence="6">
    <location>
        <begin position="21"/>
        <end position="86"/>
    </location>
</feature>
<dbReference type="InterPro" id="IPR039425">
    <property type="entry name" value="RNA_pol_sigma-70-like"/>
</dbReference>
<dbReference type="Proteomes" id="UP000760668">
    <property type="component" value="Unassembled WGS sequence"/>
</dbReference>
<name>A0A921MNN6_9FIRM</name>
<dbReference type="InterPro" id="IPR013325">
    <property type="entry name" value="RNA_pol_sigma_r2"/>
</dbReference>
<evidence type="ECO:0000256" key="5">
    <source>
        <dbReference type="ARBA" id="ARBA00023163"/>
    </source>
</evidence>
<gene>
    <name evidence="8" type="ORF">K8V01_10790</name>
</gene>
<dbReference type="InterPro" id="IPR013249">
    <property type="entry name" value="RNA_pol_sigma70_r4_t2"/>
</dbReference>
<keyword evidence="5" id="KW-0804">Transcription</keyword>
<dbReference type="PANTHER" id="PTHR43133">
    <property type="entry name" value="RNA POLYMERASE ECF-TYPE SIGMA FACTO"/>
    <property type="match status" value="1"/>
</dbReference>
<reference evidence="8" key="2">
    <citation type="submission" date="2021-09" db="EMBL/GenBank/DDBJ databases">
        <authorList>
            <person name="Gilroy R."/>
        </authorList>
    </citation>
    <scope>NUCLEOTIDE SEQUENCE</scope>
    <source>
        <strain evidence="8">CHK179-5677</strain>
    </source>
</reference>
<dbReference type="NCBIfam" id="TIGR02937">
    <property type="entry name" value="sigma70-ECF"/>
    <property type="match status" value="1"/>
</dbReference>
<dbReference type="Gene3D" id="1.10.1740.10">
    <property type="match status" value="1"/>
</dbReference>
<dbReference type="SUPFAM" id="SSF88946">
    <property type="entry name" value="Sigma2 domain of RNA polymerase sigma factors"/>
    <property type="match status" value="1"/>
</dbReference>
<dbReference type="InterPro" id="IPR007627">
    <property type="entry name" value="RNA_pol_sigma70_r2"/>
</dbReference>
<dbReference type="SUPFAM" id="SSF88659">
    <property type="entry name" value="Sigma3 and sigma4 domains of RNA polymerase sigma factors"/>
    <property type="match status" value="1"/>
</dbReference>
<dbReference type="GO" id="GO:0016987">
    <property type="term" value="F:sigma factor activity"/>
    <property type="evidence" value="ECO:0007669"/>
    <property type="project" value="UniProtKB-KW"/>
</dbReference>
<keyword evidence="4" id="KW-0238">DNA-binding</keyword>
<feature type="domain" description="RNA polymerase sigma factor 70 region 4 type 2" evidence="7">
    <location>
        <begin position="108"/>
        <end position="158"/>
    </location>
</feature>
<keyword evidence="3" id="KW-0731">Sigma factor</keyword>
<comment type="similarity">
    <text evidence="1">Belongs to the sigma-70 factor family. ECF subfamily.</text>
</comment>
<dbReference type="Pfam" id="PF08281">
    <property type="entry name" value="Sigma70_r4_2"/>
    <property type="match status" value="1"/>
</dbReference>
<dbReference type="GO" id="GO:0003677">
    <property type="term" value="F:DNA binding"/>
    <property type="evidence" value="ECO:0007669"/>
    <property type="project" value="UniProtKB-KW"/>
</dbReference>
<dbReference type="EMBL" id="DYUC01000107">
    <property type="protein sequence ID" value="HJG87490.1"/>
    <property type="molecule type" value="Genomic_DNA"/>
</dbReference>
<dbReference type="GO" id="GO:0006352">
    <property type="term" value="P:DNA-templated transcription initiation"/>
    <property type="evidence" value="ECO:0007669"/>
    <property type="project" value="InterPro"/>
</dbReference>
<dbReference type="Gene3D" id="1.10.10.10">
    <property type="entry name" value="Winged helix-like DNA-binding domain superfamily/Winged helix DNA-binding domain"/>
    <property type="match status" value="1"/>
</dbReference>
<evidence type="ECO:0000313" key="9">
    <source>
        <dbReference type="Proteomes" id="UP000760668"/>
    </source>
</evidence>
<dbReference type="Pfam" id="PF04542">
    <property type="entry name" value="Sigma70_r2"/>
    <property type="match status" value="1"/>
</dbReference>
<evidence type="ECO:0000313" key="8">
    <source>
        <dbReference type="EMBL" id="HJG87490.1"/>
    </source>
</evidence>
<evidence type="ECO:0000259" key="6">
    <source>
        <dbReference type="Pfam" id="PF04542"/>
    </source>
</evidence>
<protein>
    <submittedName>
        <fullName evidence="8">Sigma-70 family RNA polymerase sigma factor</fullName>
    </submittedName>
</protein>
<evidence type="ECO:0000256" key="3">
    <source>
        <dbReference type="ARBA" id="ARBA00023082"/>
    </source>
</evidence>
<dbReference type="InterPro" id="IPR013324">
    <property type="entry name" value="RNA_pol_sigma_r3/r4-like"/>
</dbReference>
<evidence type="ECO:0000259" key="7">
    <source>
        <dbReference type="Pfam" id="PF08281"/>
    </source>
</evidence>
<dbReference type="AlphaFoldDB" id="A0A921MNN6"/>
<accession>A0A921MNN6</accession>
<dbReference type="PANTHER" id="PTHR43133:SF50">
    <property type="entry name" value="ECF RNA POLYMERASE SIGMA FACTOR SIGM"/>
    <property type="match status" value="1"/>
</dbReference>
<proteinExistence type="inferred from homology"/>
<evidence type="ECO:0000256" key="1">
    <source>
        <dbReference type="ARBA" id="ARBA00010641"/>
    </source>
</evidence>
<comment type="caution">
    <text evidence="8">The sequence shown here is derived from an EMBL/GenBank/DDBJ whole genome shotgun (WGS) entry which is preliminary data.</text>
</comment>